<keyword evidence="4" id="KW-1185">Reference proteome</keyword>
<feature type="compositionally biased region" description="Polar residues" evidence="1">
    <location>
        <begin position="464"/>
        <end position="488"/>
    </location>
</feature>
<comment type="caution">
    <text evidence="3">The sequence shown here is derived from an EMBL/GenBank/DDBJ whole genome shotgun (WGS) entry which is preliminary data.</text>
</comment>
<organism evidence="3 4">
    <name type="scientific">Xylaria multiplex</name>
    <dbReference type="NCBI Taxonomy" id="323545"/>
    <lineage>
        <taxon>Eukaryota</taxon>
        <taxon>Fungi</taxon>
        <taxon>Dikarya</taxon>
        <taxon>Ascomycota</taxon>
        <taxon>Pezizomycotina</taxon>
        <taxon>Sordariomycetes</taxon>
        <taxon>Xylariomycetidae</taxon>
        <taxon>Xylariales</taxon>
        <taxon>Xylariaceae</taxon>
        <taxon>Xylaria</taxon>
    </lineage>
</organism>
<reference evidence="3 4" key="1">
    <citation type="submission" date="2019-12" db="EMBL/GenBank/DDBJ databases">
        <title>Draft genome sequence of the ascomycete Xylaria multiplex DSM 110363.</title>
        <authorList>
            <person name="Buettner E."/>
            <person name="Kellner H."/>
        </authorList>
    </citation>
    <scope>NUCLEOTIDE SEQUENCE [LARGE SCALE GENOMIC DNA]</scope>
    <source>
        <strain evidence="3 4">DSM 110363</strain>
    </source>
</reference>
<dbReference type="Pfam" id="PF24809">
    <property type="entry name" value="DUF7708"/>
    <property type="match status" value="1"/>
</dbReference>
<dbReference type="OrthoDB" id="61900at2759"/>
<accession>A0A7C8IQR9</accession>
<evidence type="ECO:0000256" key="1">
    <source>
        <dbReference type="SAM" id="MobiDB-lite"/>
    </source>
</evidence>
<name>A0A7C8IQR9_9PEZI</name>
<dbReference type="InterPro" id="IPR056125">
    <property type="entry name" value="DUF7708"/>
</dbReference>
<evidence type="ECO:0000313" key="3">
    <source>
        <dbReference type="EMBL" id="KAF2967363.1"/>
    </source>
</evidence>
<evidence type="ECO:0000259" key="2">
    <source>
        <dbReference type="Pfam" id="PF24809"/>
    </source>
</evidence>
<feature type="region of interest" description="Disordered" evidence="1">
    <location>
        <begin position="456"/>
        <end position="523"/>
    </location>
</feature>
<dbReference type="AlphaFoldDB" id="A0A7C8IQR9"/>
<evidence type="ECO:0000313" key="4">
    <source>
        <dbReference type="Proteomes" id="UP000481858"/>
    </source>
</evidence>
<dbReference type="EMBL" id="WUBL01000069">
    <property type="protein sequence ID" value="KAF2967363.1"/>
    <property type="molecule type" value="Genomic_DNA"/>
</dbReference>
<sequence length="523" mass="59149">MAANQQDDTPRLGPRIERCTITPDWITHAYAGNEMNADKPFQLAELAFKEALEIFKQKLTNDPAKKTVASDVFTNSTLGDVLNTVLAAKRRYESASKETKFRDSLVAFSQRLLYYGNIMDVLVQHHPEYVSLAWGAMKFIFGAIVEHERTATTIVRALCDISDSLPSMEISLALYPTSVMKHLVSMLYAHIIRFLIRALKYYEESSLMRVVHSIARPATLRYDDLINLIRRDEEMVRRHATTSSQAEIRAVHNSILTLSTQLRTEADTTQAERQAVQTQLAAIGDWMTQIRVSLSEVQVKQALSMVSSQCVIDHKSAFQSAAQICDAPFFRQRSGYNSAAFWTSPKLKTWNQSKTSSAILLKSTFNQRSQIRSFCTEVVKQLLKDGTAVFWIFMSREQEYPLLETLRSLVYQALSLNYTSYTESSMGFQLKKYMEAHFEEDYLNILGGLLQHHGNPMPSLPSKVKSTTLRAPLSDSSQDPHNLNSERAGQSKKDQKTDEKTPGLYGTDSTEVDMRLIPTAPVK</sequence>
<feature type="compositionally biased region" description="Basic and acidic residues" evidence="1">
    <location>
        <begin position="489"/>
        <end position="501"/>
    </location>
</feature>
<protein>
    <recommendedName>
        <fullName evidence="2">DUF7708 domain-containing protein</fullName>
    </recommendedName>
</protein>
<feature type="domain" description="DUF7708" evidence="2">
    <location>
        <begin position="105"/>
        <end position="248"/>
    </location>
</feature>
<proteinExistence type="predicted"/>
<dbReference type="InParanoid" id="A0A7C8IQR9"/>
<gene>
    <name evidence="3" type="ORF">GQX73_g6195</name>
</gene>
<dbReference type="Proteomes" id="UP000481858">
    <property type="component" value="Unassembled WGS sequence"/>
</dbReference>